<feature type="compositionally biased region" description="Polar residues" evidence="1">
    <location>
        <begin position="426"/>
        <end position="443"/>
    </location>
</feature>
<feature type="region of interest" description="Disordered" evidence="1">
    <location>
        <begin position="64"/>
        <end position="83"/>
    </location>
</feature>
<accession>A0A9P8II97</accession>
<feature type="region of interest" description="Disordered" evidence="1">
    <location>
        <begin position="297"/>
        <end position="325"/>
    </location>
</feature>
<feature type="compositionally biased region" description="Basic and acidic residues" evidence="1">
    <location>
        <begin position="444"/>
        <end position="455"/>
    </location>
</feature>
<dbReference type="AlphaFoldDB" id="A0A9P8II97"/>
<feature type="non-terminal residue" evidence="3">
    <location>
        <position position="1036"/>
    </location>
</feature>
<dbReference type="Proteomes" id="UP000750711">
    <property type="component" value="Unassembled WGS sequence"/>
</dbReference>
<dbReference type="EMBL" id="JAGHQM010001647">
    <property type="protein sequence ID" value="KAH0553013.1"/>
    <property type="molecule type" value="Genomic_DNA"/>
</dbReference>
<feature type="compositionally biased region" description="Basic and acidic residues" evidence="1">
    <location>
        <begin position="386"/>
        <end position="397"/>
    </location>
</feature>
<reference evidence="3" key="1">
    <citation type="submission" date="2021-03" db="EMBL/GenBank/DDBJ databases">
        <title>Comparative genomics and phylogenomic investigation of the class Geoglossomycetes provide insights into ecological specialization and systematics.</title>
        <authorList>
            <person name="Melie T."/>
            <person name="Pirro S."/>
            <person name="Miller A.N."/>
            <person name="Quandt A."/>
        </authorList>
    </citation>
    <scope>NUCLEOTIDE SEQUENCE</scope>
    <source>
        <strain evidence="3">CAQ_001_2017</strain>
    </source>
</reference>
<dbReference type="PANTHER" id="PTHR23509:SF10">
    <property type="entry name" value="LD21067P"/>
    <property type="match status" value="1"/>
</dbReference>
<dbReference type="InterPro" id="IPR057826">
    <property type="entry name" value="WWE_C20G8.02"/>
</dbReference>
<evidence type="ECO:0000259" key="2">
    <source>
        <dbReference type="PROSITE" id="PS51043"/>
    </source>
</evidence>
<feature type="region of interest" description="Disordered" evidence="1">
    <location>
        <begin position="744"/>
        <end position="779"/>
    </location>
</feature>
<feature type="compositionally biased region" description="Polar residues" evidence="1">
    <location>
        <begin position="963"/>
        <end position="977"/>
    </location>
</feature>
<evidence type="ECO:0000256" key="1">
    <source>
        <dbReference type="SAM" id="MobiDB-lite"/>
    </source>
</evidence>
<dbReference type="GO" id="GO:0005737">
    <property type="term" value="C:cytoplasm"/>
    <property type="evidence" value="ECO:0007669"/>
    <property type="project" value="TreeGrafter"/>
</dbReference>
<feature type="region of interest" description="Disordered" evidence="1">
    <location>
        <begin position="179"/>
        <end position="219"/>
    </location>
</feature>
<feature type="region of interest" description="Disordered" evidence="1">
    <location>
        <begin position="959"/>
        <end position="983"/>
    </location>
</feature>
<feature type="compositionally biased region" description="Basic and acidic residues" evidence="1">
    <location>
        <begin position="466"/>
        <end position="490"/>
    </location>
</feature>
<feature type="region of interest" description="Disordered" evidence="1">
    <location>
        <begin position="384"/>
        <end position="490"/>
    </location>
</feature>
<comment type="caution">
    <text evidence="3">The sequence shown here is derived from an EMBL/GenBank/DDBJ whole genome shotgun (WGS) entry which is preliminary data.</text>
</comment>
<dbReference type="GO" id="GO:0004620">
    <property type="term" value="F:phospholipase activity"/>
    <property type="evidence" value="ECO:0007669"/>
    <property type="project" value="TreeGrafter"/>
</dbReference>
<feature type="compositionally biased region" description="Polar residues" evidence="1">
    <location>
        <begin position="206"/>
        <end position="217"/>
    </location>
</feature>
<sequence>ELARRLSSLIATLLTRCLPGLPTFEQLPKSSNAWPFKEEAGRGRPPSDVMAASEKKSFLLSGFASPWQSGPNSRSSTPQPGGEAMGEGILGMQQGGDHTVSHRHWLSLKRYPPDCPPLNVRWFYAADLIHVVREVPKRKPNHVPKAGDKPTPAPKKFVAFSPHDSRSIEAAFQSLVDDEGNTEQGSVQQDEIDGNSPTGNRRRRNTSVGAQGGNTKSGKLMVPVNEDYLFDVDVEGRELGPVYWPGPIYDVKRGTWFYQEGSTLRPCEENLASQLEEGYLKVKPFRYDNLQSTEVLASKGSAENLKAPPPSAGTSGEPPPQPQAQPLQTYRLFGAYMNSVVTYQDSTTAWLLTDDFFTRMSSTVYQRLAGGGYLSGVKIVRGYSEPGKKADGEKRPDSVAGPAGKERVDSDRSLKVESAYKRRSAPPSTTAAESLKSLGTTPESENRRQPLERDMPSFASQPPSKDPLKREEEARKLDEGEMENDYRDDHGEEQGREIEYLLLVTHGIGQRLGLRLEAVNFVHDVNVFRKTLKSVYTASADLQALNSEVDKLPKNCRVQVLPVCWRHLLDFPKQSIKQNRKEHDLGDANGNGDEEEYPSLADITIEGVPSVRNLIADLALDILLYQSAYREHISGIVVRECNRIYELFCERNPTFKGRVSLVGHSLGSAVLFDILCRQKDDEKVIHPPTVNRRKFYHNRPGIAMQEGKELRFDFLVENLFCLGSPIGLFQMLKGRTIAARQMPDALPSESPLNPDYTEDPFLTASSDPRGSSGDDASLIHPPYTVSSPKCAQLFNIFHPADPVSYRIEPLISPAMTSLKPQPLPYTKKGIFDAPMGQGFSSLGSKVGQSVSGLWTSLSSGIASSILSRGLGLTGDELLSTAQSTQPAQRIIPMSRGAGTNISGGVVPSTPLTDTGVDLGEQKKLQVASDTLAADELGERAPTLIDSEIQTLYAGLEKQRESHQSVGNGASGESSQWQDAEERKRRLKREEAKVRALNSTGRVDFSIQEWARSFPSPVKQRLTFTYRTGRMKTLVIF</sequence>
<feature type="compositionally biased region" description="Basic and acidic residues" evidence="1">
    <location>
        <begin position="404"/>
        <end position="420"/>
    </location>
</feature>
<dbReference type="GO" id="GO:0046872">
    <property type="term" value="F:metal ion binding"/>
    <property type="evidence" value="ECO:0007669"/>
    <property type="project" value="InterPro"/>
</dbReference>
<dbReference type="PANTHER" id="PTHR23509">
    <property type="entry name" value="PA-PL1 PHOSPHOLIPASE FAMILY"/>
    <property type="match status" value="1"/>
</dbReference>
<dbReference type="SMART" id="SM01127">
    <property type="entry name" value="DDHD"/>
    <property type="match status" value="1"/>
</dbReference>
<feature type="compositionally biased region" description="Polar residues" evidence="1">
    <location>
        <begin position="182"/>
        <end position="199"/>
    </location>
</feature>
<dbReference type="InterPro" id="IPR004177">
    <property type="entry name" value="DDHD_dom"/>
</dbReference>
<evidence type="ECO:0000313" key="3">
    <source>
        <dbReference type="EMBL" id="KAH0553013.1"/>
    </source>
</evidence>
<dbReference type="Pfam" id="PF02862">
    <property type="entry name" value="DDHD"/>
    <property type="match status" value="1"/>
</dbReference>
<proteinExistence type="predicted"/>
<dbReference type="PROSITE" id="PS51043">
    <property type="entry name" value="DDHD"/>
    <property type="match status" value="1"/>
</dbReference>
<organism evidence="3 4">
    <name type="scientific">Trichoglossum hirsutum</name>
    <dbReference type="NCBI Taxonomy" id="265104"/>
    <lineage>
        <taxon>Eukaryota</taxon>
        <taxon>Fungi</taxon>
        <taxon>Dikarya</taxon>
        <taxon>Ascomycota</taxon>
        <taxon>Pezizomycotina</taxon>
        <taxon>Geoglossomycetes</taxon>
        <taxon>Geoglossales</taxon>
        <taxon>Geoglossaceae</taxon>
        <taxon>Trichoglossum</taxon>
    </lineage>
</organism>
<dbReference type="InterPro" id="IPR058055">
    <property type="entry name" value="PA-PLA1"/>
</dbReference>
<gene>
    <name evidence="3" type="ORF">GP486_006791</name>
</gene>
<dbReference type="Pfam" id="PF23463">
    <property type="entry name" value="WWE_2"/>
    <property type="match status" value="1"/>
</dbReference>
<keyword evidence="4" id="KW-1185">Reference proteome</keyword>
<protein>
    <recommendedName>
        <fullName evidence="2">DDHD domain-containing protein</fullName>
    </recommendedName>
</protein>
<feature type="compositionally biased region" description="Polar residues" evidence="1">
    <location>
        <begin position="66"/>
        <end position="79"/>
    </location>
</feature>
<dbReference type="Pfam" id="PF23465">
    <property type="entry name" value="DUF7131"/>
    <property type="match status" value="1"/>
</dbReference>
<dbReference type="InterPro" id="IPR055555">
    <property type="entry name" value="PA-PLA1_DUF7131"/>
</dbReference>
<feature type="domain" description="DDHD" evidence="2">
    <location>
        <begin position="712"/>
        <end position="1036"/>
    </location>
</feature>
<evidence type="ECO:0000313" key="4">
    <source>
        <dbReference type="Proteomes" id="UP000750711"/>
    </source>
</evidence>
<name>A0A9P8II97_9PEZI</name>
<feature type="compositionally biased region" description="Pro residues" evidence="1">
    <location>
        <begin position="307"/>
        <end position="323"/>
    </location>
</feature>